<dbReference type="InterPro" id="IPR004265">
    <property type="entry name" value="Dirigent"/>
</dbReference>
<name>A6YR01_PICSI</name>
<comment type="subunit">
    <text evidence="2 4">Homodimer.</text>
</comment>
<feature type="signal peptide" evidence="4">
    <location>
        <begin position="1"/>
        <end position="23"/>
    </location>
</feature>
<feature type="chain" id="PRO_5008192033" description="Dirigent protein" evidence="4">
    <location>
        <begin position="24"/>
        <end position="175"/>
    </location>
</feature>
<keyword evidence="4" id="KW-0052">Apoplast</keyword>
<dbReference type="GO" id="GO:0048046">
    <property type="term" value="C:apoplast"/>
    <property type="evidence" value="ECO:0007669"/>
    <property type="project" value="UniProtKB-SubCell"/>
</dbReference>
<protein>
    <recommendedName>
        <fullName evidence="4">Dirigent protein</fullName>
    </recommendedName>
</protein>
<keyword evidence="4" id="KW-0732">Signal</keyword>
<sequence>MSSRLLFPVMAVIVIVFLQAAAGESEMNIVVYMHDNLTGRHQTSFPVAGLNGSSSNPGKFGTLVVISDAITKRPYVNTNPGNIVGRAQGTYVNTNPVTGLDFFMVFTLIFQNMEYNGSTLEIQGTDRFDQPQCEYAVVGGTGKFRFARGYAVVTVESASGPNAVLKFNTTFLVPS</sequence>
<evidence type="ECO:0000256" key="4">
    <source>
        <dbReference type="RuleBase" id="RU363099"/>
    </source>
</evidence>
<dbReference type="AlphaFoldDB" id="A6YR01"/>
<dbReference type="PANTHER" id="PTHR21495">
    <property type="entry name" value="NUCLEOPORIN-RELATED"/>
    <property type="match status" value="1"/>
</dbReference>
<proteinExistence type="evidence at transcript level"/>
<comment type="similarity">
    <text evidence="1 4">Belongs to the plant dirigent protein family.</text>
</comment>
<comment type="function">
    <text evidence="4">Dirigent proteins impart stereoselectivity on the phenoxy radical-coupling reaction, yielding optically active lignans from two molecules of coniferyl alcohol in the biosynthesis of lignans, flavonolignans, and alkaloids and thus plays a central role in plant secondary metabolism.</text>
</comment>
<accession>A6YR01</accession>
<dbReference type="EMBL" id="EF643705">
    <property type="protein sequence ID" value="ABR27721.1"/>
    <property type="molecule type" value="mRNA"/>
</dbReference>
<evidence type="ECO:0000313" key="5">
    <source>
        <dbReference type="EMBL" id="ABR27721.1"/>
    </source>
</evidence>
<dbReference type="InterPro" id="IPR044859">
    <property type="entry name" value="Allene_oxi_cyc_Dirigent"/>
</dbReference>
<evidence type="ECO:0000256" key="2">
    <source>
        <dbReference type="ARBA" id="ARBA00011738"/>
    </source>
</evidence>
<evidence type="ECO:0000256" key="3">
    <source>
        <dbReference type="ARBA" id="ARBA00022525"/>
    </source>
</evidence>
<reference evidence="5" key="1">
    <citation type="journal article" date="2007" name="Phytochemistry">
        <title>Dirigent proteins in conifer defense II: Extended gene discovery, phylogeny, and constitutive and stress-induced gene expression in spruce (Picea spp.).</title>
        <authorList>
            <person name="Ralph S.G."/>
            <person name="Jancsik S."/>
            <person name="Bohlmann J."/>
        </authorList>
    </citation>
    <scope>NUCLEOTIDE SEQUENCE</scope>
</reference>
<comment type="subcellular location">
    <subcellularLocation>
        <location evidence="4">Secreted</location>
        <location evidence="4">Extracellular space</location>
        <location evidence="4">Apoplast</location>
    </subcellularLocation>
</comment>
<evidence type="ECO:0000256" key="1">
    <source>
        <dbReference type="ARBA" id="ARBA00010746"/>
    </source>
</evidence>
<organism evidence="5">
    <name type="scientific">Picea sitchensis</name>
    <name type="common">Sitka spruce</name>
    <name type="synonym">Pinus sitchensis</name>
    <dbReference type="NCBI Taxonomy" id="3332"/>
    <lineage>
        <taxon>Eukaryota</taxon>
        <taxon>Viridiplantae</taxon>
        <taxon>Streptophyta</taxon>
        <taxon>Embryophyta</taxon>
        <taxon>Tracheophyta</taxon>
        <taxon>Spermatophyta</taxon>
        <taxon>Pinopsida</taxon>
        <taxon>Pinidae</taxon>
        <taxon>Conifers I</taxon>
        <taxon>Pinales</taxon>
        <taxon>Pinaceae</taxon>
        <taxon>Picea</taxon>
    </lineage>
</organism>
<dbReference type="GO" id="GO:0009699">
    <property type="term" value="P:phenylpropanoid biosynthetic process"/>
    <property type="evidence" value="ECO:0007669"/>
    <property type="project" value="UniProtKB-ARBA"/>
</dbReference>
<dbReference type="Pfam" id="PF03018">
    <property type="entry name" value="Dirigent"/>
    <property type="match status" value="1"/>
</dbReference>
<dbReference type="Gene3D" id="2.40.480.10">
    <property type="entry name" value="Allene oxide cyclase-like"/>
    <property type="match status" value="1"/>
</dbReference>
<keyword evidence="3 4" id="KW-0964">Secreted</keyword>